<dbReference type="EMBL" id="BLQM01000067">
    <property type="protein sequence ID" value="GMH58814.1"/>
    <property type="molecule type" value="Genomic_DNA"/>
</dbReference>
<evidence type="ECO:0000256" key="2">
    <source>
        <dbReference type="SAM" id="SignalP"/>
    </source>
</evidence>
<comment type="caution">
    <text evidence="4">The sequence shown here is derived from an EMBL/GenBank/DDBJ whole genome shotgun (WGS) entry which is preliminary data.</text>
</comment>
<evidence type="ECO:0000259" key="3">
    <source>
        <dbReference type="PROSITE" id="PS50263"/>
    </source>
</evidence>
<dbReference type="Pfam" id="PF00795">
    <property type="entry name" value="CN_hydrolase"/>
    <property type="match status" value="1"/>
</dbReference>
<evidence type="ECO:0000313" key="4">
    <source>
        <dbReference type="EMBL" id="GMH58814.1"/>
    </source>
</evidence>
<dbReference type="InterPro" id="IPR003010">
    <property type="entry name" value="C-N_Hydrolase"/>
</dbReference>
<dbReference type="InterPro" id="IPR036526">
    <property type="entry name" value="C-N_Hydrolase_sf"/>
</dbReference>
<reference evidence="5" key="1">
    <citation type="journal article" date="2023" name="Commun. Biol.">
        <title>Genome analysis of Parmales, the sister group of diatoms, reveals the evolutionary specialization of diatoms from phago-mixotrophs to photoautotrophs.</title>
        <authorList>
            <person name="Ban H."/>
            <person name="Sato S."/>
            <person name="Yoshikawa S."/>
            <person name="Yamada K."/>
            <person name="Nakamura Y."/>
            <person name="Ichinomiya M."/>
            <person name="Sato N."/>
            <person name="Blanc-Mathieu R."/>
            <person name="Endo H."/>
            <person name="Kuwata A."/>
            <person name="Ogata H."/>
        </authorList>
    </citation>
    <scope>NUCLEOTIDE SEQUENCE [LARGE SCALE GENOMIC DNA]</scope>
</reference>
<dbReference type="Gene3D" id="3.60.110.10">
    <property type="entry name" value="Carbon-nitrogen hydrolase"/>
    <property type="match status" value="1"/>
</dbReference>
<dbReference type="PANTHER" id="PTHR10609:SF27">
    <property type="entry name" value="CN HYDROLASE DOMAIN-CONTAINING PROTEIN-RELATED"/>
    <property type="match status" value="1"/>
</dbReference>
<dbReference type="PANTHER" id="PTHR10609">
    <property type="entry name" value="BIOTINIDASE-RELATED"/>
    <property type="match status" value="1"/>
</dbReference>
<feature type="chain" id="PRO_5040874764" description="CN hydrolase domain-containing protein" evidence="2">
    <location>
        <begin position="19"/>
        <end position="308"/>
    </location>
</feature>
<comment type="similarity">
    <text evidence="1">Belongs to the carbon-nitrogen hydrolase superfamily. BTD/VNN family.</text>
</comment>
<organism evidence="4 5">
    <name type="scientific">Triparma laevis f. inornata</name>
    <dbReference type="NCBI Taxonomy" id="1714386"/>
    <lineage>
        <taxon>Eukaryota</taxon>
        <taxon>Sar</taxon>
        <taxon>Stramenopiles</taxon>
        <taxon>Ochrophyta</taxon>
        <taxon>Bolidophyceae</taxon>
        <taxon>Parmales</taxon>
        <taxon>Triparmaceae</taxon>
        <taxon>Triparma</taxon>
    </lineage>
</organism>
<name>A0A9W6ZQ90_9STRA</name>
<dbReference type="Proteomes" id="UP001162640">
    <property type="component" value="Unassembled WGS sequence"/>
</dbReference>
<feature type="domain" description="CN hydrolase" evidence="3">
    <location>
        <begin position="61"/>
        <end position="308"/>
    </location>
</feature>
<dbReference type="InterPro" id="IPR040154">
    <property type="entry name" value="Biotinidase/VNN"/>
</dbReference>
<gene>
    <name evidence="4" type="ORF">TL16_g02691</name>
</gene>
<protein>
    <recommendedName>
        <fullName evidence="3">CN hydrolase domain-containing protein</fullName>
    </recommendedName>
</protein>
<dbReference type="AlphaFoldDB" id="A0A9W6ZQ90"/>
<evidence type="ECO:0000256" key="1">
    <source>
        <dbReference type="ARBA" id="ARBA00008225"/>
    </source>
</evidence>
<keyword evidence="2" id="KW-0732">Signal</keyword>
<accession>A0A9W6ZQ90</accession>
<sequence>MNQILCLLLALSASTCNSKNLRVNAPASNEILDLTFNIGVASPVVQGSFTTSTTQYVAAVAQHTSTGSSKSDGWESVVDNNVNEYRTIAAAASAEGAQIIVYPEWGLFGNDGAVKTRETIEPFCEVITDQAASDSSTTVGKLATLASKYKVVVVANVCEKVETNSAVYLYNTEIALSETGELLAKYHKEHPWYTDTFDTPPTTEIVTFTTSFGVRFGLFICYDIVHSTPIKDLLAEGVTQFPYSVSFPVQILEKAGFQAWSKQTKATLLASNLGRSGSGIFQKGDVIAAVGRTGAKFAIGPVVVDGWI</sequence>
<feature type="signal peptide" evidence="2">
    <location>
        <begin position="1"/>
        <end position="18"/>
    </location>
</feature>
<dbReference type="PROSITE" id="PS50263">
    <property type="entry name" value="CN_HYDROLASE"/>
    <property type="match status" value="1"/>
</dbReference>
<proteinExistence type="inferred from homology"/>
<dbReference type="SUPFAM" id="SSF56317">
    <property type="entry name" value="Carbon-nitrogen hydrolase"/>
    <property type="match status" value="1"/>
</dbReference>
<evidence type="ECO:0000313" key="5">
    <source>
        <dbReference type="Proteomes" id="UP001162640"/>
    </source>
</evidence>